<evidence type="ECO:0000256" key="1">
    <source>
        <dbReference type="RuleBase" id="RU362001"/>
    </source>
</evidence>
<dbReference type="PATRIC" id="fig|1653479.3.peg.3245"/>
<name>A0A143QNJ5_RHOFA</name>
<organism evidence="2 3">
    <name type="scientific">Rhodococcoides fascians</name>
    <name type="common">Rhodococcus fascians</name>
    <dbReference type="NCBI Taxonomy" id="1828"/>
    <lineage>
        <taxon>Bacteria</taxon>
        <taxon>Bacillati</taxon>
        <taxon>Actinomycetota</taxon>
        <taxon>Actinomycetes</taxon>
        <taxon>Mycobacteriales</taxon>
        <taxon>Nocardiaceae</taxon>
        <taxon>Rhodococcoides</taxon>
    </lineage>
</organism>
<dbReference type="SUPFAM" id="SSF140453">
    <property type="entry name" value="EsxAB dimer-like"/>
    <property type="match status" value="1"/>
</dbReference>
<dbReference type="KEGG" id="rhs:A3Q41_03203"/>
<comment type="similarity">
    <text evidence="1">Belongs to the WXG100 family.</text>
</comment>
<sequence length="93" mass="10306">MKYDFAQIAALTEAMNKQANVTKDLLADVDGTAKRLYESWEGDAMTSYYELQRQWNSASDELNLILSSLVAAARTGGEAMHGVEMANKARMAR</sequence>
<gene>
    <name evidence="2" type="ORF">A3Q41_03203</name>
</gene>
<dbReference type="RefSeq" id="WP_032365622.1">
    <property type="nucleotide sequence ID" value="NZ_CP015220.1"/>
</dbReference>
<dbReference type="InterPro" id="IPR036689">
    <property type="entry name" value="ESAT-6-like_sf"/>
</dbReference>
<evidence type="ECO:0000313" key="3">
    <source>
        <dbReference type="Proteomes" id="UP000076038"/>
    </source>
</evidence>
<dbReference type="Proteomes" id="UP000076038">
    <property type="component" value="Chromosome"/>
</dbReference>
<protein>
    <recommendedName>
        <fullName evidence="1">ESAT-6-like protein</fullName>
    </recommendedName>
</protein>
<keyword evidence="3" id="KW-1185">Reference proteome</keyword>
<dbReference type="OrthoDB" id="3387628at2"/>
<proteinExistence type="inferred from homology"/>
<dbReference type="AlphaFoldDB" id="A0A143QNJ5"/>
<accession>A0A260UJP5</accession>
<dbReference type="NCBIfam" id="TIGR03930">
    <property type="entry name" value="WXG100_ESAT6"/>
    <property type="match status" value="1"/>
</dbReference>
<reference evidence="2 3" key="1">
    <citation type="journal article" date="2016" name="Genome Announc.">
        <title>Complete Genome and Plasmid Sequences for Rhodococcus fascians D188 and Draft Sequences for Rhodococcus Isolates PBTS 1 and PBTS 2.</title>
        <authorList>
            <person name="Stamler R.A."/>
            <person name="Vereecke D."/>
            <person name="Zhang Y."/>
            <person name="Schilkey F."/>
            <person name="Devitt N."/>
            <person name="Randall J.J."/>
        </authorList>
    </citation>
    <scope>NUCLEOTIDE SEQUENCE [LARGE SCALE GENOMIC DNA]</scope>
    <source>
        <strain evidence="2 3">PBTS2</strain>
    </source>
</reference>
<dbReference type="Gene3D" id="1.10.287.1060">
    <property type="entry name" value="ESAT-6-like"/>
    <property type="match status" value="1"/>
</dbReference>
<evidence type="ECO:0000313" key="2">
    <source>
        <dbReference type="EMBL" id="AMY24494.1"/>
    </source>
</evidence>
<dbReference type="EMBL" id="CP015220">
    <property type="protein sequence ID" value="AMY24494.1"/>
    <property type="molecule type" value="Genomic_DNA"/>
</dbReference>
<dbReference type="Pfam" id="PF06013">
    <property type="entry name" value="WXG100"/>
    <property type="match status" value="1"/>
</dbReference>
<reference evidence="3" key="2">
    <citation type="submission" date="2016-04" db="EMBL/GenBank/DDBJ databases">
        <title>Complete Genome and Plasmid Sequences for Rhodococcus fascians D188 and Draft Sequences for Rhodococcus spp. Isolates PBTS 1 and PBTS 2.</title>
        <authorList>
            <person name="Stamer R."/>
            <person name="Vereecke D."/>
            <person name="Zhang Y."/>
            <person name="Schilkey F."/>
            <person name="Devitt N."/>
            <person name="Randall J."/>
        </authorList>
    </citation>
    <scope>NUCLEOTIDE SEQUENCE [LARGE SCALE GENOMIC DNA]</scope>
    <source>
        <strain evidence="3">PBTS2</strain>
    </source>
</reference>
<accession>A0A143QNJ5</accession>
<dbReference type="InterPro" id="IPR010310">
    <property type="entry name" value="T7SS_ESAT-6-like"/>
</dbReference>